<evidence type="ECO:0000313" key="1">
    <source>
        <dbReference type="EMBL" id="KAL0905076.1"/>
    </source>
</evidence>
<sequence>MRRRTRPRILLRYPTAKWRLGSCGLFSMRETRRELQCGRRREACKFMRLNTNFISLCSNSYPHEQ</sequence>
<dbReference type="AlphaFoldDB" id="A0ABD0TZD8"/>
<evidence type="ECO:0000313" key="2">
    <source>
        <dbReference type="Proteomes" id="UP001552299"/>
    </source>
</evidence>
<organism evidence="1 2">
    <name type="scientific">Dendrobium thyrsiflorum</name>
    <name type="common">Pinecone-like raceme dendrobium</name>
    <name type="synonym">Orchid</name>
    <dbReference type="NCBI Taxonomy" id="117978"/>
    <lineage>
        <taxon>Eukaryota</taxon>
        <taxon>Viridiplantae</taxon>
        <taxon>Streptophyta</taxon>
        <taxon>Embryophyta</taxon>
        <taxon>Tracheophyta</taxon>
        <taxon>Spermatophyta</taxon>
        <taxon>Magnoliopsida</taxon>
        <taxon>Liliopsida</taxon>
        <taxon>Asparagales</taxon>
        <taxon>Orchidaceae</taxon>
        <taxon>Epidendroideae</taxon>
        <taxon>Malaxideae</taxon>
        <taxon>Dendrobiinae</taxon>
        <taxon>Dendrobium</taxon>
    </lineage>
</organism>
<keyword evidence="2" id="KW-1185">Reference proteome</keyword>
<gene>
    <name evidence="1" type="ORF">M5K25_027252</name>
</gene>
<dbReference type="Proteomes" id="UP001552299">
    <property type="component" value="Unassembled WGS sequence"/>
</dbReference>
<protein>
    <submittedName>
        <fullName evidence="1">Uncharacterized protein</fullName>
    </submittedName>
</protein>
<comment type="caution">
    <text evidence="1">The sequence shown here is derived from an EMBL/GenBank/DDBJ whole genome shotgun (WGS) entry which is preliminary data.</text>
</comment>
<reference evidence="1 2" key="1">
    <citation type="journal article" date="2024" name="Plant Biotechnol. J.">
        <title>Dendrobium thyrsiflorum genome and its molecular insights into genes involved in important horticultural traits.</title>
        <authorList>
            <person name="Chen B."/>
            <person name="Wang J.Y."/>
            <person name="Zheng P.J."/>
            <person name="Li K.L."/>
            <person name="Liang Y.M."/>
            <person name="Chen X.F."/>
            <person name="Zhang C."/>
            <person name="Zhao X."/>
            <person name="He X."/>
            <person name="Zhang G.Q."/>
            <person name="Liu Z.J."/>
            <person name="Xu Q."/>
        </authorList>
    </citation>
    <scope>NUCLEOTIDE SEQUENCE [LARGE SCALE GENOMIC DNA]</scope>
    <source>
        <strain evidence="1">GZMU011</strain>
    </source>
</reference>
<proteinExistence type="predicted"/>
<accession>A0ABD0TZD8</accession>
<dbReference type="EMBL" id="JANQDX010000019">
    <property type="protein sequence ID" value="KAL0905076.1"/>
    <property type="molecule type" value="Genomic_DNA"/>
</dbReference>
<name>A0ABD0TZD8_DENTH</name>